<evidence type="ECO:0000313" key="3">
    <source>
        <dbReference type="EMBL" id="MBS8129453.1"/>
    </source>
</evidence>
<proteinExistence type="predicted"/>
<dbReference type="Proteomes" id="UP000679789">
    <property type="component" value="Unassembled WGS sequence"/>
</dbReference>
<dbReference type="RefSeq" id="WP_144064022.1">
    <property type="nucleotide sequence ID" value="NZ_JAERQU010000015.1"/>
</dbReference>
<dbReference type="AlphaFoldDB" id="A0A8T5CQE9"/>
<dbReference type="Proteomes" id="UP000676028">
    <property type="component" value="Unassembled WGS sequence"/>
</dbReference>
<dbReference type="GeneID" id="8923365"/>
<organism evidence="3 5">
    <name type="scientific">Haloferax volcanii</name>
    <name type="common">Halobacterium volcanii</name>
    <dbReference type="NCBI Taxonomy" id="2246"/>
    <lineage>
        <taxon>Archaea</taxon>
        <taxon>Methanobacteriati</taxon>
        <taxon>Methanobacteriota</taxon>
        <taxon>Stenosarchaea group</taxon>
        <taxon>Halobacteria</taxon>
        <taxon>Halobacteriales</taxon>
        <taxon>Haloferacaceae</taxon>
        <taxon>Haloferax</taxon>
    </lineage>
</organism>
<gene>
    <name evidence="1" type="ORF">JK351_15465</name>
    <name evidence="4" type="ORF">JK352_15590</name>
    <name evidence="3" type="ORF">JK353_15595</name>
    <name evidence="2" type="ORF">JK354_15600</name>
</gene>
<dbReference type="EMBL" id="JAERQX010000015">
    <property type="protein sequence ID" value="MBS8133318.1"/>
    <property type="molecule type" value="Genomic_DNA"/>
</dbReference>
<comment type="caution">
    <text evidence="3">The sequence shown here is derived from an EMBL/GenBank/DDBJ whole genome shotgun (WGS) entry which is preliminary data.</text>
</comment>
<sequence>MRDEQTDERTDELERAVLALLDCRGATPIDEILSGVDGHPIEIEHACSRLQQAGELRSRSCGVYTRPASHGGYPPMGRH</sequence>
<reference evidence="3" key="1">
    <citation type="journal article" date="2021" name="Nat. Microbiol.">
        <title>Cell division in the archaeon Haloferax volcanii relies on two FtsZ proteins with distinct functions in division ring assembly and constriction.</title>
        <authorList>
            <person name="Liao Y."/>
            <person name="Ithurbide S."/>
            <person name="Evenhuis C."/>
            <person name="Loewe J."/>
            <person name="Duggin I.G."/>
        </authorList>
    </citation>
    <scope>NUCLEOTIDE SEQUENCE</scope>
    <source>
        <strain evidence="1">H98</strain>
        <strain evidence="4">ID112 - delta_ftsZ1_delta_ftsZ2</strain>
        <strain evidence="2">ID76 - delta_ftsZ1</strain>
        <strain evidence="3">ID77 - delta_ftsZ2</strain>
    </source>
</reference>
<dbReference type="Proteomes" id="UP000679371">
    <property type="component" value="Unassembled WGS sequence"/>
</dbReference>
<evidence type="ECO:0000313" key="5">
    <source>
        <dbReference type="Proteomes" id="UP000678484"/>
    </source>
</evidence>
<dbReference type="EMBL" id="JAERQU010000015">
    <property type="protein sequence ID" value="MBS8120549.1"/>
    <property type="molecule type" value="Genomic_DNA"/>
</dbReference>
<evidence type="ECO:0000313" key="1">
    <source>
        <dbReference type="EMBL" id="MBS8120549.1"/>
    </source>
</evidence>
<name>A0A8T5CQE9_HALVO</name>
<evidence type="ECO:0000313" key="2">
    <source>
        <dbReference type="EMBL" id="MBS8125586.1"/>
    </source>
</evidence>
<dbReference type="Proteomes" id="UP000678484">
    <property type="component" value="Unassembled WGS sequence"/>
</dbReference>
<evidence type="ECO:0000313" key="4">
    <source>
        <dbReference type="EMBL" id="MBS8133318.1"/>
    </source>
</evidence>
<protein>
    <submittedName>
        <fullName evidence="3">Uncharacterized protein</fullName>
    </submittedName>
</protein>
<dbReference type="EMBL" id="JAERQV010000015">
    <property type="protein sequence ID" value="MBS8125586.1"/>
    <property type="molecule type" value="Genomic_DNA"/>
</dbReference>
<dbReference type="EMBL" id="JAERQW010000015">
    <property type="protein sequence ID" value="MBS8129453.1"/>
    <property type="molecule type" value="Genomic_DNA"/>
</dbReference>
<accession>A0A8T5CQE9</accession>